<comment type="caution">
    <text evidence="1">The sequence shown here is derived from an EMBL/GenBank/DDBJ whole genome shotgun (WGS) entry which is preliminary data.</text>
</comment>
<keyword evidence="2" id="KW-1185">Reference proteome</keyword>
<dbReference type="Proteomes" id="UP001234297">
    <property type="component" value="Chromosome 7"/>
</dbReference>
<name>A0ACC2LAN4_PERAE</name>
<organism evidence="1 2">
    <name type="scientific">Persea americana</name>
    <name type="common">Avocado</name>
    <dbReference type="NCBI Taxonomy" id="3435"/>
    <lineage>
        <taxon>Eukaryota</taxon>
        <taxon>Viridiplantae</taxon>
        <taxon>Streptophyta</taxon>
        <taxon>Embryophyta</taxon>
        <taxon>Tracheophyta</taxon>
        <taxon>Spermatophyta</taxon>
        <taxon>Magnoliopsida</taxon>
        <taxon>Magnoliidae</taxon>
        <taxon>Laurales</taxon>
        <taxon>Lauraceae</taxon>
        <taxon>Persea</taxon>
    </lineage>
</organism>
<reference evidence="1 2" key="1">
    <citation type="journal article" date="2022" name="Hortic Res">
        <title>A haplotype resolved chromosomal level avocado genome allows analysis of novel avocado genes.</title>
        <authorList>
            <person name="Nath O."/>
            <person name="Fletcher S.J."/>
            <person name="Hayward A."/>
            <person name="Shaw L.M."/>
            <person name="Masouleh A.K."/>
            <person name="Furtado A."/>
            <person name="Henry R.J."/>
            <person name="Mitter N."/>
        </authorList>
    </citation>
    <scope>NUCLEOTIDE SEQUENCE [LARGE SCALE GENOMIC DNA]</scope>
    <source>
        <strain evidence="2">cv. Hass</strain>
    </source>
</reference>
<protein>
    <submittedName>
        <fullName evidence="1">Uncharacterized protein</fullName>
    </submittedName>
</protein>
<sequence length="152" mass="17652">MRQKQWMEYIKDYDFPIKYHPCKVNVAADALSRKSVVMASLRGVSVLHQFEELGVKVQPLRKGVMLASMIVSKPTFIQKMKDSQLQDPDLAKIVEHISEHLDFRIVDGVLYFRDHLCVPNIKDLKNEIMTEAHNTRYSMHSGSTKMYQNLKN</sequence>
<proteinExistence type="predicted"/>
<accession>A0ACC2LAN4</accession>
<evidence type="ECO:0000313" key="1">
    <source>
        <dbReference type="EMBL" id="KAJ8630104.1"/>
    </source>
</evidence>
<dbReference type="EMBL" id="CM056815">
    <property type="protein sequence ID" value="KAJ8630104.1"/>
    <property type="molecule type" value="Genomic_DNA"/>
</dbReference>
<gene>
    <name evidence="1" type="ORF">MRB53_023427</name>
</gene>
<evidence type="ECO:0000313" key="2">
    <source>
        <dbReference type="Proteomes" id="UP001234297"/>
    </source>
</evidence>